<keyword evidence="8" id="KW-1185">Reference proteome</keyword>
<dbReference type="PANTHER" id="PTHR48485">
    <property type="entry name" value="INTERLEUKIN-12 SUBUNIT BETA-RELATED"/>
    <property type="match status" value="1"/>
</dbReference>
<dbReference type="Proteomes" id="UP001228049">
    <property type="component" value="Unassembled WGS sequence"/>
</dbReference>
<gene>
    <name evidence="4" type="primary">IL12B</name>
    <name evidence="7" type="ORF">KUDE01_007390</name>
</gene>
<accession>A0AAD9BY02</accession>
<dbReference type="EMBL" id="JASDAP010000013">
    <property type="protein sequence ID" value="KAK1892315.1"/>
    <property type="molecule type" value="Genomic_DNA"/>
</dbReference>
<dbReference type="PRINTS" id="PR01928">
    <property type="entry name" value="INTRLEUKN12B"/>
</dbReference>
<feature type="domain" description="PA" evidence="5">
    <location>
        <begin position="339"/>
        <end position="432"/>
    </location>
</feature>
<dbReference type="Gene3D" id="3.50.30.30">
    <property type="match status" value="1"/>
</dbReference>
<dbReference type="AlphaFoldDB" id="A0AAD9BY02"/>
<evidence type="ECO:0000313" key="8">
    <source>
        <dbReference type="Proteomes" id="UP001228049"/>
    </source>
</evidence>
<dbReference type="PANTHER" id="PTHR48485:SF3">
    <property type="entry name" value="INTERLEUKIN-12 SUBUNIT BETA"/>
    <property type="match status" value="1"/>
</dbReference>
<comment type="caution">
    <text evidence="7">The sequence shown here is derived from an EMBL/GenBank/DDBJ whole genome shotgun (WGS) entry which is preliminary data.</text>
</comment>
<keyword evidence="7" id="KW-0645">Protease</keyword>
<dbReference type="GO" id="GO:0005125">
    <property type="term" value="F:cytokine activity"/>
    <property type="evidence" value="ECO:0007669"/>
    <property type="project" value="UniProtKB-KW"/>
</dbReference>
<keyword evidence="2" id="KW-1015">Disulfide bond</keyword>
<proteinExistence type="inferred from homology"/>
<evidence type="ECO:0000256" key="2">
    <source>
        <dbReference type="ARBA" id="ARBA00023157"/>
    </source>
</evidence>
<dbReference type="GO" id="GO:0005615">
    <property type="term" value="C:extracellular space"/>
    <property type="evidence" value="ECO:0007669"/>
    <property type="project" value="UniProtKB-KW"/>
</dbReference>
<keyword evidence="4" id="KW-0202">Cytokine</keyword>
<dbReference type="GO" id="GO:0006508">
    <property type="term" value="P:proteolysis"/>
    <property type="evidence" value="ECO:0007669"/>
    <property type="project" value="UniProtKB-KW"/>
</dbReference>
<keyword evidence="4" id="KW-0964">Secreted</keyword>
<organism evidence="7 8">
    <name type="scientific">Dissostichus eleginoides</name>
    <name type="common">Patagonian toothfish</name>
    <name type="synonym">Dissostichus amissus</name>
    <dbReference type="NCBI Taxonomy" id="100907"/>
    <lineage>
        <taxon>Eukaryota</taxon>
        <taxon>Metazoa</taxon>
        <taxon>Chordata</taxon>
        <taxon>Craniata</taxon>
        <taxon>Vertebrata</taxon>
        <taxon>Euteleostomi</taxon>
        <taxon>Actinopterygii</taxon>
        <taxon>Neopterygii</taxon>
        <taxon>Teleostei</taxon>
        <taxon>Neoteleostei</taxon>
        <taxon>Acanthomorphata</taxon>
        <taxon>Eupercaria</taxon>
        <taxon>Perciformes</taxon>
        <taxon>Notothenioidei</taxon>
        <taxon>Nototheniidae</taxon>
        <taxon>Dissostichus</taxon>
    </lineage>
</organism>
<dbReference type="Pfam" id="PF02225">
    <property type="entry name" value="PA"/>
    <property type="match status" value="1"/>
</dbReference>
<dbReference type="GO" id="GO:0008233">
    <property type="term" value="F:peptidase activity"/>
    <property type="evidence" value="ECO:0007669"/>
    <property type="project" value="UniProtKB-KW"/>
</dbReference>
<protein>
    <recommendedName>
        <fullName evidence="4">Interleukin-12 subunit beta</fullName>
        <shortName evidence="4">IL-12B</shortName>
    </recommendedName>
    <alternativeName>
        <fullName evidence="4">Cytotoxic lymphocyte maturation factor 40 kDa subunit</fullName>
    </alternativeName>
    <alternativeName>
        <fullName evidence="4">IL-12 subunit p40</fullName>
    </alternativeName>
</protein>
<dbReference type="InterPro" id="IPR019482">
    <property type="entry name" value="IL-12_beta_cen-dom"/>
</dbReference>
<evidence type="ECO:0000313" key="7">
    <source>
        <dbReference type="EMBL" id="KAK1892315.1"/>
    </source>
</evidence>
<evidence type="ECO:0000256" key="3">
    <source>
        <dbReference type="ARBA" id="ARBA00023180"/>
    </source>
</evidence>
<dbReference type="Gene3D" id="2.60.40.10">
    <property type="entry name" value="Immunoglobulins"/>
    <property type="match status" value="3"/>
</dbReference>
<evidence type="ECO:0000259" key="6">
    <source>
        <dbReference type="Pfam" id="PF10420"/>
    </source>
</evidence>
<feature type="domain" description="Interleukin-12 beta central" evidence="6">
    <location>
        <begin position="80"/>
        <end position="163"/>
    </location>
</feature>
<dbReference type="SUPFAM" id="SSF49265">
    <property type="entry name" value="Fibronectin type III"/>
    <property type="match status" value="1"/>
</dbReference>
<comment type="subunit">
    <text evidence="4">Heterodimer with IL12A; disulfide-linked. The heterodimer is known as interleukin IL-12.</text>
</comment>
<reference evidence="7" key="1">
    <citation type="submission" date="2023-04" db="EMBL/GenBank/DDBJ databases">
        <title>Chromosome-level genome of Chaenocephalus aceratus.</title>
        <authorList>
            <person name="Park H."/>
        </authorList>
    </citation>
    <scope>NUCLEOTIDE SEQUENCE</scope>
    <source>
        <strain evidence="7">DE</strain>
        <tissue evidence="7">Muscle</tissue>
    </source>
</reference>
<dbReference type="InterPro" id="IPR013783">
    <property type="entry name" value="Ig-like_fold"/>
</dbReference>
<dbReference type="InterPro" id="IPR050676">
    <property type="entry name" value="IL-12"/>
</dbReference>
<sequence>MNDANPVTLTCRTNIEGDVTWKFHGSELEDVDIEENIQQNGLNLSMSAVDIPMLGKYSCWRREEMLSSTYLLLEAEESDSLSCRAKSYDCNFSCVWIDKRQTAVRLEQTAVRLGLGRECSEGGKTCDWVSSDQKDGRFQFELNHLLSPYTEESTQLEVTAEVIVELSLLRKTKRFYLRDIIEPDSPSIVRCQEGKEDLNVTIDAPSSWSTPHSYFSLEHQIEYVLKDDGKTGRSSSVLIPKRISKLRVRSRDAVVLSAWSQWTAWKNVITGKNKLCKCKNKAKTCCPELPSEYLENCLGINELLYFRVISPEEIGYIFSAAPAKDFGGDFTYSYDKIFLVPADPADGCSDLEDREIIQGQVVLVERGAGAQESLSGLRLLLCAKGPTCEEAGGKAVLIADNAVDNDSQYLDMITDGSTAKPSIPALFLLGRDG</sequence>
<name>A0AAD9BY02_DISEL</name>
<dbReference type="Pfam" id="PF10420">
    <property type="entry name" value="IL12p40_C"/>
    <property type="match status" value="1"/>
</dbReference>
<dbReference type="InterPro" id="IPR015528">
    <property type="entry name" value="IL-12_beta"/>
</dbReference>
<keyword evidence="1" id="KW-0732">Signal</keyword>
<dbReference type="InterPro" id="IPR036116">
    <property type="entry name" value="FN3_sf"/>
</dbReference>
<keyword evidence="7" id="KW-0378">Hydrolase</keyword>
<evidence type="ECO:0000256" key="1">
    <source>
        <dbReference type="ARBA" id="ARBA00022729"/>
    </source>
</evidence>
<keyword evidence="3 4" id="KW-0325">Glycoprotein</keyword>
<comment type="subcellular location">
    <subcellularLocation>
        <location evidence="4">Secreted</location>
    </subcellularLocation>
</comment>
<dbReference type="GO" id="GO:0004896">
    <property type="term" value="F:cytokine receptor activity"/>
    <property type="evidence" value="ECO:0007669"/>
    <property type="project" value="UniProtKB-UniRule"/>
</dbReference>
<keyword evidence="4" id="KW-0393">Immunoglobulin domain</keyword>
<comment type="similarity">
    <text evidence="4">Belongs to the IL-12B family.</text>
</comment>
<evidence type="ECO:0000259" key="5">
    <source>
        <dbReference type="Pfam" id="PF02225"/>
    </source>
</evidence>
<evidence type="ECO:0000256" key="4">
    <source>
        <dbReference type="RuleBase" id="RU281113"/>
    </source>
</evidence>
<dbReference type="InterPro" id="IPR003137">
    <property type="entry name" value="PA_domain"/>
</dbReference>